<gene>
    <name evidence="1" type="ORF">LCGC14_0188180</name>
</gene>
<comment type="caution">
    <text evidence="1">The sequence shown here is derived from an EMBL/GenBank/DDBJ whole genome shotgun (WGS) entry which is preliminary data.</text>
</comment>
<reference evidence="1" key="1">
    <citation type="journal article" date="2015" name="Nature">
        <title>Complex archaea that bridge the gap between prokaryotes and eukaryotes.</title>
        <authorList>
            <person name="Spang A."/>
            <person name="Saw J.H."/>
            <person name="Jorgensen S.L."/>
            <person name="Zaremba-Niedzwiedzka K."/>
            <person name="Martijn J."/>
            <person name="Lind A.E."/>
            <person name="van Eijk R."/>
            <person name="Schleper C."/>
            <person name="Guy L."/>
            <person name="Ettema T.J."/>
        </authorList>
    </citation>
    <scope>NUCLEOTIDE SEQUENCE</scope>
</reference>
<dbReference type="AlphaFoldDB" id="A0A0F9UN11"/>
<accession>A0A0F9UN11</accession>
<dbReference type="Pfam" id="PF05930">
    <property type="entry name" value="Phage_AlpA"/>
    <property type="match status" value="1"/>
</dbReference>
<protein>
    <submittedName>
        <fullName evidence="1">Uncharacterized protein</fullName>
    </submittedName>
</protein>
<dbReference type="InterPro" id="IPR010260">
    <property type="entry name" value="AlpA"/>
</dbReference>
<organism evidence="1">
    <name type="scientific">marine sediment metagenome</name>
    <dbReference type="NCBI Taxonomy" id="412755"/>
    <lineage>
        <taxon>unclassified sequences</taxon>
        <taxon>metagenomes</taxon>
        <taxon>ecological metagenomes</taxon>
    </lineage>
</organism>
<dbReference type="Gene3D" id="1.10.238.160">
    <property type="match status" value="1"/>
</dbReference>
<dbReference type="EMBL" id="LAZR01000078">
    <property type="protein sequence ID" value="KKN94470.1"/>
    <property type="molecule type" value="Genomic_DNA"/>
</dbReference>
<sequence length="77" mass="9276">MSIHPDDEDLRLLRIDDVLTLTTFSRATLYRRIKDGKFPPPIEDEGTRLWCNSELREWKRSKLRARHQIQRNNDDIL</sequence>
<name>A0A0F9UN11_9ZZZZ</name>
<evidence type="ECO:0000313" key="1">
    <source>
        <dbReference type="EMBL" id="KKN94470.1"/>
    </source>
</evidence>
<proteinExistence type="predicted"/>